<evidence type="ECO:0000313" key="2">
    <source>
        <dbReference type="EMBL" id="KKN67108.1"/>
    </source>
</evidence>
<organism evidence="2">
    <name type="scientific">marine sediment metagenome</name>
    <dbReference type="NCBI Taxonomy" id="412755"/>
    <lineage>
        <taxon>unclassified sequences</taxon>
        <taxon>metagenomes</taxon>
        <taxon>ecological metagenomes</taxon>
    </lineage>
</organism>
<proteinExistence type="predicted"/>
<dbReference type="AlphaFoldDB" id="A0A0F9VMS9"/>
<name>A0A0F9VMS9_9ZZZZ</name>
<feature type="transmembrane region" description="Helical" evidence="1">
    <location>
        <begin position="12"/>
        <end position="31"/>
    </location>
</feature>
<keyword evidence="1" id="KW-0472">Membrane</keyword>
<gene>
    <name evidence="2" type="ORF">LCGC14_0464550</name>
</gene>
<keyword evidence="1" id="KW-1133">Transmembrane helix</keyword>
<keyword evidence="1" id="KW-0812">Transmembrane</keyword>
<feature type="transmembrane region" description="Helical" evidence="1">
    <location>
        <begin position="43"/>
        <end position="66"/>
    </location>
</feature>
<evidence type="ECO:0000256" key="1">
    <source>
        <dbReference type="SAM" id="Phobius"/>
    </source>
</evidence>
<protein>
    <submittedName>
        <fullName evidence="2">Uncharacterized protein</fullName>
    </submittedName>
</protein>
<reference evidence="2" key="1">
    <citation type="journal article" date="2015" name="Nature">
        <title>Complex archaea that bridge the gap between prokaryotes and eukaryotes.</title>
        <authorList>
            <person name="Spang A."/>
            <person name="Saw J.H."/>
            <person name="Jorgensen S.L."/>
            <person name="Zaremba-Niedzwiedzka K."/>
            <person name="Martijn J."/>
            <person name="Lind A.E."/>
            <person name="van Eijk R."/>
            <person name="Schleper C."/>
            <person name="Guy L."/>
            <person name="Ettema T.J."/>
        </authorList>
    </citation>
    <scope>NUCLEOTIDE SEQUENCE</scope>
</reference>
<dbReference type="EMBL" id="LAZR01000483">
    <property type="protein sequence ID" value="KKN67108.1"/>
    <property type="molecule type" value="Genomic_DNA"/>
</dbReference>
<sequence>MDFLNLISEYIIWYALYLDILLGIILVLSVIDNKNKSSRYDKTIMRTTILFILMTSVLYGSLLIGLKTLDPIEHGMERYNFTERQFCQSHPPVDFESVKGNNRAAQTCCKHWDNEYFNTWYGVDLNTMRKEFGNICDVPGILQWNYRGTIFDEESTYRSWFYWTQAIRPEQPRDIEEIREQFERTQ</sequence>
<accession>A0A0F9VMS9</accession>
<comment type="caution">
    <text evidence="2">The sequence shown here is derived from an EMBL/GenBank/DDBJ whole genome shotgun (WGS) entry which is preliminary data.</text>
</comment>